<dbReference type="NCBIfam" id="TIGR01378">
    <property type="entry name" value="thi_PPkinase"/>
    <property type="match status" value="1"/>
</dbReference>
<dbReference type="Proteomes" id="UP000198426">
    <property type="component" value="Unassembled WGS sequence"/>
</dbReference>
<evidence type="ECO:0000313" key="8">
    <source>
        <dbReference type="Proteomes" id="UP000198426"/>
    </source>
</evidence>
<evidence type="ECO:0000256" key="4">
    <source>
        <dbReference type="ARBA" id="ARBA00022840"/>
    </source>
</evidence>
<dbReference type="SUPFAM" id="SSF63862">
    <property type="entry name" value="Thiamin pyrophosphokinase, substrate-binding domain"/>
    <property type="match status" value="1"/>
</dbReference>
<dbReference type="Gene3D" id="3.40.50.10240">
    <property type="entry name" value="Thiamin pyrophosphokinase, catalytic domain"/>
    <property type="match status" value="1"/>
</dbReference>
<sequence length="225" mass="23867">MEQPIVRSSAGITLVGGGAARPEDLDESLAHAPCLVAADGGAGFVLSTGRMPEAVIGDMDSLRPEVRERLPRERLHPITEQDSTDFDKALRSVRAPLVLGVGFLGRRVDHQLANFNVLVRRAAQPCVLVGKRDVVLAAPRRISLELAPGSRVSLFPMASCAGRSVGLHWPIDGLEMTPAGVIGTSNRVAQGHEGLVELSFEGSGMLLILPRKALPAVIDALLPRA</sequence>
<gene>
    <name evidence="7" type="ORF">SAMN05421757_101502</name>
</gene>
<keyword evidence="1" id="KW-0808">Transferase</keyword>
<evidence type="ECO:0000256" key="1">
    <source>
        <dbReference type="ARBA" id="ARBA00022679"/>
    </source>
</evidence>
<evidence type="ECO:0000256" key="5">
    <source>
        <dbReference type="NCBIfam" id="TIGR01378"/>
    </source>
</evidence>
<keyword evidence="8" id="KW-1185">Reference proteome</keyword>
<reference evidence="7 8" key="1">
    <citation type="submission" date="2017-06" db="EMBL/GenBank/DDBJ databases">
        <authorList>
            <person name="Kim H.J."/>
            <person name="Triplett B.A."/>
        </authorList>
    </citation>
    <scope>NUCLEOTIDE SEQUENCE [LARGE SCALE GENOMIC DNA]</scope>
    <source>
        <strain evidence="7 8">DSM 29339</strain>
    </source>
</reference>
<name>A0A239CVP9_9RHOB</name>
<dbReference type="RefSeq" id="WP_089230978.1">
    <property type="nucleotide sequence ID" value="NZ_FZOY01000001.1"/>
</dbReference>
<keyword evidence="4" id="KW-0067">ATP-binding</keyword>
<dbReference type="GO" id="GO:0004788">
    <property type="term" value="F:thiamine diphosphokinase activity"/>
    <property type="evidence" value="ECO:0007669"/>
    <property type="project" value="UniProtKB-UniRule"/>
</dbReference>
<dbReference type="Pfam" id="PF04263">
    <property type="entry name" value="TPK_catalytic"/>
    <property type="match status" value="1"/>
</dbReference>
<evidence type="ECO:0000256" key="2">
    <source>
        <dbReference type="ARBA" id="ARBA00022741"/>
    </source>
</evidence>
<dbReference type="CDD" id="cd07995">
    <property type="entry name" value="TPK"/>
    <property type="match status" value="1"/>
</dbReference>
<dbReference type="InterPro" id="IPR036371">
    <property type="entry name" value="TPK_B1-bd_sf"/>
</dbReference>
<protein>
    <recommendedName>
        <fullName evidence="5">Thiamine diphosphokinase</fullName>
        <ecNumber evidence="5">2.7.6.2</ecNumber>
    </recommendedName>
</protein>
<dbReference type="InterPro" id="IPR036759">
    <property type="entry name" value="TPK_catalytic_sf"/>
</dbReference>
<dbReference type="GO" id="GO:0006772">
    <property type="term" value="P:thiamine metabolic process"/>
    <property type="evidence" value="ECO:0007669"/>
    <property type="project" value="UniProtKB-UniRule"/>
</dbReference>
<organism evidence="7 8">
    <name type="scientific">Tropicimonas sediminicola</name>
    <dbReference type="NCBI Taxonomy" id="1031541"/>
    <lineage>
        <taxon>Bacteria</taxon>
        <taxon>Pseudomonadati</taxon>
        <taxon>Pseudomonadota</taxon>
        <taxon>Alphaproteobacteria</taxon>
        <taxon>Rhodobacterales</taxon>
        <taxon>Roseobacteraceae</taxon>
        <taxon>Tropicimonas</taxon>
    </lineage>
</organism>
<dbReference type="GO" id="GO:0016301">
    <property type="term" value="F:kinase activity"/>
    <property type="evidence" value="ECO:0007669"/>
    <property type="project" value="UniProtKB-KW"/>
</dbReference>
<dbReference type="InterPro" id="IPR053149">
    <property type="entry name" value="TPK"/>
</dbReference>
<proteinExistence type="predicted"/>
<dbReference type="AlphaFoldDB" id="A0A239CVP9"/>
<dbReference type="PANTHER" id="PTHR41299:SF1">
    <property type="entry name" value="THIAMINE PYROPHOSPHOKINASE"/>
    <property type="match status" value="1"/>
</dbReference>
<keyword evidence="3 7" id="KW-0418">Kinase</keyword>
<dbReference type="SUPFAM" id="SSF63999">
    <property type="entry name" value="Thiamin pyrophosphokinase, catalytic domain"/>
    <property type="match status" value="1"/>
</dbReference>
<dbReference type="PANTHER" id="PTHR41299">
    <property type="entry name" value="THIAMINE PYROPHOSPHOKINASE"/>
    <property type="match status" value="1"/>
</dbReference>
<evidence type="ECO:0000313" key="7">
    <source>
        <dbReference type="EMBL" id="SNS24170.1"/>
    </source>
</evidence>
<dbReference type="GO" id="GO:0005524">
    <property type="term" value="F:ATP binding"/>
    <property type="evidence" value="ECO:0007669"/>
    <property type="project" value="UniProtKB-KW"/>
</dbReference>
<evidence type="ECO:0000256" key="3">
    <source>
        <dbReference type="ARBA" id="ARBA00022777"/>
    </source>
</evidence>
<evidence type="ECO:0000259" key="6">
    <source>
        <dbReference type="Pfam" id="PF04263"/>
    </source>
</evidence>
<dbReference type="InterPro" id="IPR007371">
    <property type="entry name" value="TPK_catalytic"/>
</dbReference>
<keyword evidence="2" id="KW-0547">Nucleotide-binding</keyword>
<accession>A0A239CVP9</accession>
<dbReference type="OrthoDB" id="7057856at2"/>
<dbReference type="GO" id="GO:0009229">
    <property type="term" value="P:thiamine diphosphate biosynthetic process"/>
    <property type="evidence" value="ECO:0007669"/>
    <property type="project" value="InterPro"/>
</dbReference>
<dbReference type="GO" id="GO:0030975">
    <property type="term" value="F:thiamine binding"/>
    <property type="evidence" value="ECO:0007669"/>
    <property type="project" value="InterPro"/>
</dbReference>
<dbReference type="EC" id="2.7.6.2" evidence="5"/>
<dbReference type="EMBL" id="FZOY01000001">
    <property type="protein sequence ID" value="SNS24170.1"/>
    <property type="molecule type" value="Genomic_DNA"/>
</dbReference>
<dbReference type="InterPro" id="IPR006282">
    <property type="entry name" value="Thi_PPkinase"/>
</dbReference>
<feature type="domain" description="Thiamin pyrophosphokinase catalytic" evidence="6">
    <location>
        <begin position="27"/>
        <end position="122"/>
    </location>
</feature>